<name>A0ACB9A8N8_ARCLA</name>
<dbReference type="EMBL" id="CM042054">
    <property type="protein sequence ID" value="KAI3706356.1"/>
    <property type="molecule type" value="Genomic_DNA"/>
</dbReference>
<evidence type="ECO:0000313" key="2">
    <source>
        <dbReference type="Proteomes" id="UP001055879"/>
    </source>
</evidence>
<protein>
    <submittedName>
        <fullName evidence="1">Uncharacterized protein</fullName>
    </submittedName>
</protein>
<reference evidence="2" key="1">
    <citation type="journal article" date="2022" name="Mol. Ecol. Resour.">
        <title>The genomes of chicory, endive, great burdock and yacon provide insights into Asteraceae palaeo-polyploidization history and plant inulin production.</title>
        <authorList>
            <person name="Fan W."/>
            <person name="Wang S."/>
            <person name="Wang H."/>
            <person name="Wang A."/>
            <person name="Jiang F."/>
            <person name="Liu H."/>
            <person name="Zhao H."/>
            <person name="Xu D."/>
            <person name="Zhang Y."/>
        </authorList>
    </citation>
    <scope>NUCLEOTIDE SEQUENCE [LARGE SCALE GENOMIC DNA]</scope>
    <source>
        <strain evidence="2">cv. Niubang</strain>
    </source>
</reference>
<keyword evidence="2" id="KW-1185">Reference proteome</keyword>
<reference evidence="1 2" key="2">
    <citation type="journal article" date="2022" name="Mol. Ecol. Resour.">
        <title>The genomes of chicory, endive, great burdock and yacon provide insights into Asteraceae paleo-polyploidization history and plant inulin production.</title>
        <authorList>
            <person name="Fan W."/>
            <person name="Wang S."/>
            <person name="Wang H."/>
            <person name="Wang A."/>
            <person name="Jiang F."/>
            <person name="Liu H."/>
            <person name="Zhao H."/>
            <person name="Xu D."/>
            <person name="Zhang Y."/>
        </authorList>
    </citation>
    <scope>NUCLEOTIDE SEQUENCE [LARGE SCALE GENOMIC DNA]</scope>
    <source>
        <strain evidence="2">cv. Niubang</strain>
    </source>
</reference>
<accession>A0ACB9A8N8</accession>
<gene>
    <name evidence="1" type="ORF">L6452_24032</name>
</gene>
<organism evidence="1 2">
    <name type="scientific">Arctium lappa</name>
    <name type="common">Greater burdock</name>
    <name type="synonym">Lappa major</name>
    <dbReference type="NCBI Taxonomy" id="4217"/>
    <lineage>
        <taxon>Eukaryota</taxon>
        <taxon>Viridiplantae</taxon>
        <taxon>Streptophyta</taxon>
        <taxon>Embryophyta</taxon>
        <taxon>Tracheophyta</taxon>
        <taxon>Spermatophyta</taxon>
        <taxon>Magnoliopsida</taxon>
        <taxon>eudicotyledons</taxon>
        <taxon>Gunneridae</taxon>
        <taxon>Pentapetalae</taxon>
        <taxon>asterids</taxon>
        <taxon>campanulids</taxon>
        <taxon>Asterales</taxon>
        <taxon>Asteraceae</taxon>
        <taxon>Carduoideae</taxon>
        <taxon>Cardueae</taxon>
        <taxon>Arctiinae</taxon>
        <taxon>Arctium</taxon>
    </lineage>
</organism>
<proteinExistence type="predicted"/>
<dbReference type="Proteomes" id="UP001055879">
    <property type="component" value="Linkage Group LG08"/>
</dbReference>
<evidence type="ECO:0000313" key="1">
    <source>
        <dbReference type="EMBL" id="KAI3706356.1"/>
    </source>
</evidence>
<sequence length="78" mass="9081">MQHQSSPPSTIVTTLPLIFVPFFFSLFFRSISFLPPSSPLPFLTVTLYHRREHSSTINSRLNMLHFNHTSKSLLKRIH</sequence>
<comment type="caution">
    <text evidence="1">The sequence shown here is derived from an EMBL/GenBank/DDBJ whole genome shotgun (WGS) entry which is preliminary data.</text>
</comment>